<dbReference type="RefSeq" id="WP_130483980.1">
    <property type="nucleotide sequence ID" value="NZ_SGWW01000001.1"/>
</dbReference>
<evidence type="ECO:0000313" key="2">
    <source>
        <dbReference type="EMBL" id="RZS58835.1"/>
    </source>
</evidence>
<organism evidence="2 3">
    <name type="scientific">Microcella putealis</name>
    <dbReference type="NCBI Taxonomy" id="337005"/>
    <lineage>
        <taxon>Bacteria</taxon>
        <taxon>Bacillati</taxon>
        <taxon>Actinomycetota</taxon>
        <taxon>Actinomycetes</taxon>
        <taxon>Micrococcales</taxon>
        <taxon>Microbacteriaceae</taxon>
        <taxon>Microcella</taxon>
    </lineage>
</organism>
<keyword evidence="3" id="KW-1185">Reference proteome</keyword>
<comment type="caution">
    <text evidence="2">The sequence shown here is derived from an EMBL/GenBank/DDBJ whole genome shotgun (WGS) entry which is preliminary data.</text>
</comment>
<gene>
    <name evidence="2" type="ORF">EV141_0043</name>
</gene>
<dbReference type="AlphaFoldDB" id="A0A4Q7LUJ2"/>
<accession>A0A4Q7LUJ2</accession>
<feature type="domain" description="DUF4166" evidence="1">
    <location>
        <begin position="27"/>
        <end position="205"/>
    </location>
</feature>
<dbReference type="OrthoDB" id="2448833at2"/>
<evidence type="ECO:0000259" key="1">
    <source>
        <dbReference type="Pfam" id="PF13761"/>
    </source>
</evidence>
<protein>
    <submittedName>
        <fullName evidence="2">Uncharacterized protein DUF4166</fullName>
    </submittedName>
</protein>
<name>A0A4Q7LUJ2_9MICO</name>
<dbReference type="Proteomes" id="UP000293519">
    <property type="component" value="Unassembled WGS sequence"/>
</dbReference>
<dbReference type="Pfam" id="PF13761">
    <property type="entry name" value="DUF4166"/>
    <property type="match status" value="1"/>
</dbReference>
<reference evidence="2 3" key="1">
    <citation type="journal article" date="2015" name="Stand. Genomic Sci.">
        <title>Genomic Encyclopedia of Bacterial and Archaeal Type Strains, Phase III: the genomes of soil and plant-associated and newly described type strains.</title>
        <authorList>
            <person name="Whitman W.B."/>
            <person name="Woyke T."/>
            <person name="Klenk H.P."/>
            <person name="Zhou Y."/>
            <person name="Lilburn T.G."/>
            <person name="Beck B.J."/>
            <person name="De Vos P."/>
            <person name="Vandamme P."/>
            <person name="Eisen J.A."/>
            <person name="Garrity G."/>
            <person name="Hugenholtz P."/>
            <person name="Kyrpides N.C."/>
        </authorList>
    </citation>
    <scope>NUCLEOTIDE SEQUENCE [LARGE SCALE GENOMIC DNA]</scope>
    <source>
        <strain evidence="2 3">CV2</strain>
    </source>
</reference>
<sequence>MTQRSPSAASSRRSAWEAALGDAVDRLHPRIREYVRPVPAGCVGRGSGTFTTAGCRRAWLTPAFWLAAYSGIAFPEFERDVPFTIENRADARGAIRASRTLGFSSRTRTMTDRVRPARGGGAIDAIGRGGCVETKLEAHVRDGALCLTSRDVRVRVASLWFAVPRALRPTITLVERWDDRVGRQHVDLRVALPRIGTVYGYAGHFDYRIERNETV</sequence>
<dbReference type="InterPro" id="IPR025311">
    <property type="entry name" value="DUF4166"/>
</dbReference>
<evidence type="ECO:0000313" key="3">
    <source>
        <dbReference type="Proteomes" id="UP000293519"/>
    </source>
</evidence>
<dbReference type="EMBL" id="SGWW01000001">
    <property type="protein sequence ID" value="RZS58835.1"/>
    <property type="molecule type" value="Genomic_DNA"/>
</dbReference>
<proteinExistence type="predicted"/>